<organism evidence="2 3">
    <name type="scientific">Favolaschia claudopus</name>
    <dbReference type="NCBI Taxonomy" id="2862362"/>
    <lineage>
        <taxon>Eukaryota</taxon>
        <taxon>Fungi</taxon>
        <taxon>Dikarya</taxon>
        <taxon>Basidiomycota</taxon>
        <taxon>Agaricomycotina</taxon>
        <taxon>Agaricomycetes</taxon>
        <taxon>Agaricomycetidae</taxon>
        <taxon>Agaricales</taxon>
        <taxon>Marasmiineae</taxon>
        <taxon>Mycenaceae</taxon>
        <taxon>Favolaschia</taxon>
    </lineage>
</organism>
<sequence>MLLAPLSSAFLGWAKEAVELKNSRVGARRARVASELSTSNLTEPNQDFFLSTTVVPPLLPQFFLLPDVADFTMHLAALTAHPRRAYYTHQRPASGTSQFGRRQANPAPNTESCVYSRHPAKFLLLPSPPPRREAARIPLTIRLELYGTAHCHRLSYENEHQHRLLYVSRSRERVFPCTRYVASPLSLVSLFALLPGTAAAANPTSNSKFDFSLSGERHLQRLTSLKISPLRGLVVLESKFDLRVSAERRISLQEFFLPLRGPSSTRQTPNRKLEIWRSRDCGFESQGVQLSDFFFPLRGAHHHGLNQPHGVKFANPRSRRKFSSLRGKVFLFFKYFSREHANLVGTSKLQGDRGE</sequence>
<feature type="region of interest" description="Disordered" evidence="1">
    <location>
        <begin position="90"/>
        <end position="111"/>
    </location>
</feature>
<dbReference type="AlphaFoldDB" id="A0AAW0CJV0"/>
<dbReference type="EMBL" id="JAWWNJ010000017">
    <property type="protein sequence ID" value="KAK7038490.1"/>
    <property type="molecule type" value="Genomic_DNA"/>
</dbReference>
<gene>
    <name evidence="2" type="ORF">R3P38DRAFT_2770734</name>
</gene>
<comment type="caution">
    <text evidence="2">The sequence shown here is derived from an EMBL/GenBank/DDBJ whole genome shotgun (WGS) entry which is preliminary data.</text>
</comment>
<evidence type="ECO:0000313" key="2">
    <source>
        <dbReference type="EMBL" id="KAK7038490.1"/>
    </source>
</evidence>
<evidence type="ECO:0000313" key="3">
    <source>
        <dbReference type="Proteomes" id="UP001362999"/>
    </source>
</evidence>
<proteinExistence type="predicted"/>
<name>A0AAW0CJV0_9AGAR</name>
<accession>A0AAW0CJV0</accession>
<dbReference type="Proteomes" id="UP001362999">
    <property type="component" value="Unassembled WGS sequence"/>
</dbReference>
<protein>
    <recommendedName>
        <fullName evidence="4">Ribosomal protein L5</fullName>
    </recommendedName>
</protein>
<keyword evidence="3" id="KW-1185">Reference proteome</keyword>
<feature type="compositionally biased region" description="Polar residues" evidence="1">
    <location>
        <begin position="91"/>
        <end position="111"/>
    </location>
</feature>
<evidence type="ECO:0000256" key="1">
    <source>
        <dbReference type="SAM" id="MobiDB-lite"/>
    </source>
</evidence>
<reference evidence="2 3" key="1">
    <citation type="journal article" date="2024" name="J Genomics">
        <title>Draft genome sequencing and assembly of Favolaschia claudopus CIRM-BRFM 2984 isolated from oak limbs.</title>
        <authorList>
            <person name="Navarro D."/>
            <person name="Drula E."/>
            <person name="Chaduli D."/>
            <person name="Cazenave R."/>
            <person name="Ahrendt S."/>
            <person name="Wang J."/>
            <person name="Lipzen A."/>
            <person name="Daum C."/>
            <person name="Barry K."/>
            <person name="Grigoriev I.V."/>
            <person name="Favel A."/>
            <person name="Rosso M.N."/>
            <person name="Martin F."/>
        </authorList>
    </citation>
    <scope>NUCLEOTIDE SEQUENCE [LARGE SCALE GENOMIC DNA]</scope>
    <source>
        <strain evidence="2 3">CIRM-BRFM 2984</strain>
    </source>
</reference>
<evidence type="ECO:0008006" key="4">
    <source>
        <dbReference type="Google" id="ProtNLM"/>
    </source>
</evidence>